<name>A0ACC1J881_9FUNG</name>
<reference evidence="1" key="1">
    <citation type="submission" date="2022-07" db="EMBL/GenBank/DDBJ databases">
        <title>Phylogenomic reconstructions and comparative analyses of Kickxellomycotina fungi.</title>
        <authorList>
            <person name="Reynolds N.K."/>
            <person name="Stajich J.E."/>
            <person name="Barry K."/>
            <person name="Grigoriev I.V."/>
            <person name="Crous P."/>
            <person name="Smith M.E."/>
        </authorList>
    </citation>
    <scope>NUCLEOTIDE SEQUENCE</scope>
    <source>
        <strain evidence="1">NRRL 5244</strain>
    </source>
</reference>
<organism evidence="1 2">
    <name type="scientific">Linderina macrospora</name>
    <dbReference type="NCBI Taxonomy" id="4868"/>
    <lineage>
        <taxon>Eukaryota</taxon>
        <taxon>Fungi</taxon>
        <taxon>Fungi incertae sedis</taxon>
        <taxon>Zoopagomycota</taxon>
        <taxon>Kickxellomycotina</taxon>
        <taxon>Kickxellomycetes</taxon>
        <taxon>Kickxellales</taxon>
        <taxon>Kickxellaceae</taxon>
        <taxon>Linderina</taxon>
    </lineage>
</organism>
<feature type="non-terminal residue" evidence="1">
    <location>
        <position position="140"/>
    </location>
</feature>
<dbReference type="EMBL" id="JANBPW010002303">
    <property type="protein sequence ID" value="KAJ1941279.1"/>
    <property type="molecule type" value="Genomic_DNA"/>
</dbReference>
<evidence type="ECO:0000313" key="2">
    <source>
        <dbReference type="Proteomes" id="UP001150603"/>
    </source>
</evidence>
<comment type="caution">
    <text evidence="1">The sequence shown here is derived from an EMBL/GenBank/DDBJ whole genome shotgun (WGS) entry which is preliminary data.</text>
</comment>
<gene>
    <name evidence="1" type="ORF">FBU59_003543</name>
</gene>
<protein>
    <submittedName>
        <fullName evidence="1">Uncharacterized protein</fullName>
    </submittedName>
</protein>
<accession>A0ACC1J881</accession>
<dbReference type="Proteomes" id="UP001150603">
    <property type="component" value="Unassembled WGS sequence"/>
</dbReference>
<evidence type="ECO:0000313" key="1">
    <source>
        <dbReference type="EMBL" id="KAJ1941279.1"/>
    </source>
</evidence>
<keyword evidence="2" id="KW-1185">Reference proteome</keyword>
<proteinExistence type="predicted"/>
<sequence length="140" mass="15196">MKFFTYVALLGAAATPAFSAPASTDSISRRGLLDLDLGLCLNLSLLGLVNLDINRSGCSSKGTEEKPIKVDKETCGRIRYNNVNPDDIYVHCEQHWNTREAEHGYHNDNYKGGPAPTSYGNGPNHGGYETAPSHETNVNA</sequence>